<comment type="similarity">
    <text evidence="4">Belongs to the glycosyltransferase 2 family.</text>
</comment>
<evidence type="ECO:0000256" key="1">
    <source>
        <dbReference type="ARBA" id="ARBA00004141"/>
    </source>
</evidence>
<dbReference type="AlphaFoldDB" id="A0A8T0I228"/>
<evidence type="ECO:0000256" key="10">
    <source>
        <dbReference type="ARBA" id="ARBA00023136"/>
    </source>
</evidence>
<dbReference type="PANTHER" id="PTHR12726:SF0">
    <property type="entry name" value="CERAMIDE GLUCOSYLTRANSFERASE"/>
    <property type="match status" value="1"/>
</dbReference>
<feature type="transmembrane region" description="Helical" evidence="11">
    <location>
        <begin position="342"/>
        <end position="359"/>
    </location>
</feature>
<evidence type="ECO:0000256" key="9">
    <source>
        <dbReference type="ARBA" id="ARBA00022989"/>
    </source>
</evidence>
<proteinExistence type="inferred from homology"/>
<keyword evidence="7" id="KW-0808">Transferase</keyword>
<comment type="pathway">
    <text evidence="3">Sphingolipid metabolism.</text>
</comment>
<dbReference type="SUPFAM" id="SSF53448">
    <property type="entry name" value="Nucleotide-diphospho-sugar transferases"/>
    <property type="match status" value="1"/>
</dbReference>
<dbReference type="PANTHER" id="PTHR12726">
    <property type="entry name" value="CERAMIDE GLUCOSYLTRANSFERASE"/>
    <property type="match status" value="1"/>
</dbReference>
<name>A0A8T0I228_CERPU</name>
<evidence type="ECO:0000256" key="8">
    <source>
        <dbReference type="ARBA" id="ARBA00022692"/>
    </source>
</evidence>
<keyword evidence="10 11" id="KW-0472">Membrane</keyword>
<comment type="caution">
    <text evidence="12">The sequence shown here is derived from an EMBL/GenBank/DDBJ whole genome shotgun (WGS) entry which is preliminary data.</text>
</comment>
<evidence type="ECO:0000313" key="13">
    <source>
        <dbReference type="Proteomes" id="UP000822688"/>
    </source>
</evidence>
<evidence type="ECO:0000313" key="12">
    <source>
        <dbReference type="EMBL" id="KAG0577492.1"/>
    </source>
</evidence>
<evidence type="ECO:0000256" key="6">
    <source>
        <dbReference type="ARBA" id="ARBA00022676"/>
    </source>
</evidence>
<dbReference type="EC" id="2.4.1.80" evidence="5"/>
<keyword evidence="8 11" id="KW-0812">Transmembrane</keyword>
<dbReference type="InterPro" id="IPR025993">
    <property type="entry name" value="Ceramide_glucosylTrfase"/>
</dbReference>
<comment type="subcellular location">
    <subcellularLocation>
        <location evidence="1">Membrane</location>
        <topology evidence="1">Multi-pass membrane protein</topology>
    </subcellularLocation>
</comment>
<feature type="transmembrane region" description="Helical" evidence="11">
    <location>
        <begin position="379"/>
        <end position="399"/>
    </location>
</feature>
<dbReference type="Gene3D" id="3.90.550.10">
    <property type="entry name" value="Spore Coat Polysaccharide Biosynthesis Protein SpsA, Chain A"/>
    <property type="match status" value="1"/>
</dbReference>
<dbReference type="InterPro" id="IPR029044">
    <property type="entry name" value="Nucleotide-diphossugar_trans"/>
</dbReference>
<reference evidence="12" key="1">
    <citation type="submission" date="2020-06" db="EMBL/GenBank/DDBJ databases">
        <title>WGS assembly of Ceratodon purpureus strain R40.</title>
        <authorList>
            <person name="Carey S.B."/>
            <person name="Jenkins J."/>
            <person name="Shu S."/>
            <person name="Lovell J.T."/>
            <person name="Sreedasyam A."/>
            <person name="Maumus F."/>
            <person name="Tiley G.P."/>
            <person name="Fernandez-Pozo N."/>
            <person name="Barry K."/>
            <person name="Chen C."/>
            <person name="Wang M."/>
            <person name="Lipzen A."/>
            <person name="Daum C."/>
            <person name="Saski C.A."/>
            <person name="Payton A.C."/>
            <person name="Mcbreen J.C."/>
            <person name="Conrad R.E."/>
            <person name="Kollar L.M."/>
            <person name="Olsson S."/>
            <person name="Huttunen S."/>
            <person name="Landis J.B."/>
            <person name="Wickett N.J."/>
            <person name="Johnson M.G."/>
            <person name="Rensing S.A."/>
            <person name="Grimwood J."/>
            <person name="Schmutz J."/>
            <person name="Mcdaniel S.F."/>
        </authorList>
    </citation>
    <scope>NUCLEOTIDE SEQUENCE</scope>
    <source>
        <strain evidence="12">R40</strain>
    </source>
</reference>
<evidence type="ECO:0000256" key="7">
    <source>
        <dbReference type="ARBA" id="ARBA00022679"/>
    </source>
</evidence>
<organism evidence="12 13">
    <name type="scientific">Ceratodon purpureus</name>
    <name type="common">Fire moss</name>
    <name type="synonym">Dicranum purpureum</name>
    <dbReference type="NCBI Taxonomy" id="3225"/>
    <lineage>
        <taxon>Eukaryota</taxon>
        <taxon>Viridiplantae</taxon>
        <taxon>Streptophyta</taxon>
        <taxon>Embryophyta</taxon>
        <taxon>Bryophyta</taxon>
        <taxon>Bryophytina</taxon>
        <taxon>Bryopsida</taxon>
        <taxon>Dicranidae</taxon>
        <taxon>Pseudoditrichales</taxon>
        <taxon>Ditrichaceae</taxon>
        <taxon>Ceratodon</taxon>
    </lineage>
</organism>
<sequence length="527" mass="58886">MEFLGGGGGGAMDGWLAWASSVCCHPVAIFFQLKGCVIYLVLAAGWAYNSVVRAQELRRIRTAEAAGNSLAFLYPNLDDLGHSAQEKLPRVSVVMPLKGVGEHNISNWRSQVLSMYGGPLEFLFVVESKEDPAYESISQLVHDLKGQVDTKLLVAGYSTTCSQKIHNQLAGVDAMHKDSKYVFFLDDDVQLCPGTIGSLVAHMIKYPEIFVLTGYPFDIPSGSLGSYCIYEYHLPCSIGFATGGQGRTFFLWGGCMMMHAEDFRTDRYGMVTGLREGGYSDDMTLAAVAGANGRVISSPERAVFFHPLAKDLSFSRYWNYLRKQTIVLETYNTTFNYWMNRGLFFVHCWLSWSFVFPYITTSLHLMVAMRVLMGGSPEVYSSCTTGLLLAGCVITSTLIELASMRHLSTVVIDLCNALSPETDPVSICSYNYFKVFLATIVDNFLYPVSAVYSHVFQHIEWAGVQYWLENGKICQIQRGSRRWRVVESPKSGWSTQEIEGQFPCKVTFWTLLVDSIMNQSTRLKKAN</sequence>
<keyword evidence="6" id="KW-0328">Glycosyltransferase</keyword>
<keyword evidence="9 11" id="KW-1133">Transmembrane helix</keyword>
<evidence type="ECO:0000256" key="5">
    <source>
        <dbReference type="ARBA" id="ARBA00012699"/>
    </source>
</evidence>
<keyword evidence="13" id="KW-1185">Reference proteome</keyword>
<accession>A0A8T0I228</accession>
<protein>
    <recommendedName>
        <fullName evidence="5">ceramide glucosyltransferase</fullName>
        <ecNumber evidence="5">2.4.1.80</ecNumber>
    </recommendedName>
</protein>
<dbReference type="GO" id="GO:0006679">
    <property type="term" value="P:glucosylceramide biosynthetic process"/>
    <property type="evidence" value="ECO:0007669"/>
    <property type="project" value="TreeGrafter"/>
</dbReference>
<dbReference type="GO" id="GO:0016020">
    <property type="term" value="C:membrane"/>
    <property type="evidence" value="ECO:0007669"/>
    <property type="project" value="UniProtKB-SubCell"/>
</dbReference>
<gene>
    <name evidence="12" type="ORF">KC19_5G160400</name>
</gene>
<dbReference type="EMBL" id="CM026425">
    <property type="protein sequence ID" value="KAG0577492.1"/>
    <property type="molecule type" value="Genomic_DNA"/>
</dbReference>
<dbReference type="GO" id="GO:0008120">
    <property type="term" value="F:ceramide glucosyltransferase activity"/>
    <property type="evidence" value="ECO:0007669"/>
    <property type="project" value="UniProtKB-EC"/>
</dbReference>
<evidence type="ECO:0000256" key="4">
    <source>
        <dbReference type="ARBA" id="ARBA00006739"/>
    </source>
</evidence>
<evidence type="ECO:0000256" key="11">
    <source>
        <dbReference type="SAM" id="Phobius"/>
    </source>
</evidence>
<dbReference type="Proteomes" id="UP000822688">
    <property type="component" value="Chromosome 5"/>
</dbReference>
<evidence type="ECO:0000256" key="2">
    <source>
        <dbReference type="ARBA" id="ARBA00004760"/>
    </source>
</evidence>
<evidence type="ECO:0000256" key="3">
    <source>
        <dbReference type="ARBA" id="ARBA00004991"/>
    </source>
</evidence>
<feature type="transmembrane region" description="Helical" evidence="11">
    <location>
        <begin position="29"/>
        <end position="51"/>
    </location>
</feature>
<dbReference type="Pfam" id="PF13506">
    <property type="entry name" value="Glyco_transf_21"/>
    <property type="match status" value="1"/>
</dbReference>
<comment type="pathway">
    <text evidence="2">Lipid metabolism; sphingolipid metabolism.</text>
</comment>